<proteinExistence type="predicted"/>
<feature type="transmembrane region" description="Helical" evidence="5">
    <location>
        <begin position="263"/>
        <end position="281"/>
    </location>
</feature>
<feature type="transmembrane region" description="Helical" evidence="5">
    <location>
        <begin position="293"/>
        <end position="312"/>
    </location>
</feature>
<protein>
    <submittedName>
        <fullName evidence="7">Acetyltransferase-like protein 1</fullName>
    </submittedName>
</protein>
<dbReference type="EMBL" id="PTQR01000050">
    <property type="protein sequence ID" value="TKX24025.1"/>
    <property type="molecule type" value="Genomic_DNA"/>
</dbReference>
<feature type="transmembrane region" description="Helical" evidence="5">
    <location>
        <begin position="21"/>
        <end position="40"/>
    </location>
</feature>
<keyword evidence="3 5" id="KW-1133">Transmembrane helix</keyword>
<keyword evidence="4 5" id="KW-0472">Membrane</keyword>
<organism evidence="7 8">
    <name type="scientific">Elsinoe australis</name>
    <dbReference type="NCBI Taxonomy" id="40998"/>
    <lineage>
        <taxon>Eukaryota</taxon>
        <taxon>Fungi</taxon>
        <taxon>Dikarya</taxon>
        <taxon>Ascomycota</taxon>
        <taxon>Pezizomycotina</taxon>
        <taxon>Dothideomycetes</taxon>
        <taxon>Dothideomycetidae</taxon>
        <taxon>Myriangiales</taxon>
        <taxon>Elsinoaceae</taxon>
        <taxon>Elsinoe</taxon>
    </lineage>
</organism>
<dbReference type="GO" id="GO:0016020">
    <property type="term" value="C:membrane"/>
    <property type="evidence" value="ECO:0007669"/>
    <property type="project" value="UniProtKB-SubCell"/>
</dbReference>
<evidence type="ECO:0000256" key="2">
    <source>
        <dbReference type="ARBA" id="ARBA00022692"/>
    </source>
</evidence>
<name>A0A4U7B2W5_9PEZI</name>
<keyword evidence="7" id="KW-0808">Transferase</keyword>
<evidence type="ECO:0000313" key="8">
    <source>
        <dbReference type="Proteomes" id="UP000308133"/>
    </source>
</evidence>
<feature type="transmembrane region" description="Helical" evidence="5">
    <location>
        <begin position="324"/>
        <end position="346"/>
    </location>
</feature>
<dbReference type="Pfam" id="PF13813">
    <property type="entry name" value="MBOAT_2"/>
    <property type="match status" value="1"/>
</dbReference>
<evidence type="ECO:0000256" key="1">
    <source>
        <dbReference type="ARBA" id="ARBA00004141"/>
    </source>
</evidence>
<evidence type="ECO:0000259" key="6">
    <source>
        <dbReference type="Pfam" id="PF13813"/>
    </source>
</evidence>
<comment type="caution">
    <text evidence="7">The sequence shown here is derived from an EMBL/GenBank/DDBJ whole genome shotgun (WGS) entry which is preliminary data.</text>
</comment>
<gene>
    <name evidence="7" type="ORF">C1H76_3963</name>
</gene>
<feature type="transmembrane region" description="Helical" evidence="5">
    <location>
        <begin position="46"/>
        <end position="64"/>
    </location>
</feature>
<reference evidence="7 8" key="1">
    <citation type="submission" date="2018-02" db="EMBL/GenBank/DDBJ databases">
        <title>Draft genome sequences of Elsinoe sp., causing black scab on jojoba.</title>
        <authorList>
            <person name="Stodart B."/>
            <person name="Jeffress S."/>
            <person name="Ash G."/>
            <person name="Arun Chinnappa K."/>
        </authorList>
    </citation>
    <scope>NUCLEOTIDE SEQUENCE [LARGE SCALE GENOMIC DNA]</scope>
    <source>
        <strain evidence="7 8">Hillstone_2</strain>
    </source>
</reference>
<keyword evidence="2 5" id="KW-0812">Transmembrane</keyword>
<dbReference type="Proteomes" id="UP000308133">
    <property type="component" value="Unassembled WGS sequence"/>
</dbReference>
<accession>A0A4U7B2W5</accession>
<sequence>MASLLTIVSLKLRRQYRILTLGPVLLLTVLSLLSVHYIVWPIGANSIFASLVVFYLPYSVKLLVLDDLPVNPEHCAHSWSFTDCYRVWNNPQGLQVRLSPFIKSAPCSSSARAIFAAKSIMEVAALWTFDSFVFQNMLARVFSHVSPRDFAPEMELFTWRRGLHMSVSQLAVRATVSMQWIWTAYVLMQVGHTTLGAFFVSIGYDEPEEWTQLYGSLRNATSVRGFWGKFWHRITVPTYAFYSQIICRQGLGIDAGSGIEKTMVPMLIFTISGLMHSLVGWSLGDAALSRDLLFFFVNFLAAALETIIFKTASFKASRDRVPGALRTIIGFCWVFTFFFHVAPLWMYPKIHYAFIKAGIRETL</sequence>
<dbReference type="InterPro" id="IPR032805">
    <property type="entry name" value="Wax_synthase_dom"/>
</dbReference>
<dbReference type="AlphaFoldDB" id="A0A4U7B2W5"/>
<feature type="domain" description="Wax synthase" evidence="6">
    <location>
        <begin position="210"/>
        <end position="296"/>
    </location>
</feature>
<comment type="subcellular location">
    <subcellularLocation>
        <location evidence="1">Membrane</location>
        <topology evidence="1">Multi-pass membrane protein</topology>
    </subcellularLocation>
</comment>
<evidence type="ECO:0000256" key="5">
    <source>
        <dbReference type="SAM" id="Phobius"/>
    </source>
</evidence>
<dbReference type="GO" id="GO:0016740">
    <property type="term" value="F:transferase activity"/>
    <property type="evidence" value="ECO:0007669"/>
    <property type="project" value="UniProtKB-KW"/>
</dbReference>
<evidence type="ECO:0000256" key="3">
    <source>
        <dbReference type="ARBA" id="ARBA00022989"/>
    </source>
</evidence>
<evidence type="ECO:0000256" key="4">
    <source>
        <dbReference type="ARBA" id="ARBA00023136"/>
    </source>
</evidence>
<evidence type="ECO:0000313" key="7">
    <source>
        <dbReference type="EMBL" id="TKX24025.1"/>
    </source>
</evidence>